<dbReference type="RefSeq" id="WP_148275413.1">
    <property type="nucleotide sequence ID" value="NZ_DAMBYQ010000015.1"/>
</dbReference>
<gene>
    <name evidence="1" type="ORF">NJF43_03655</name>
</gene>
<name>A0AA41WJW5_9GAMM</name>
<dbReference type="AlphaFoldDB" id="A0AA41WJW5"/>
<protein>
    <submittedName>
        <fullName evidence="1">Uncharacterized protein</fullName>
    </submittedName>
</protein>
<organism evidence="1 2">
    <name type="scientific">Stutzerimonas nitrititolerans</name>
    <dbReference type="NCBI Taxonomy" id="2482751"/>
    <lineage>
        <taxon>Bacteria</taxon>
        <taxon>Pseudomonadati</taxon>
        <taxon>Pseudomonadota</taxon>
        <taxon>Gammaproteobacteria</taxon>
        <taxon>Pseudomonadales</taxon>
        <taxon>Pseudomonadaceae</taxon>
        <taxon>Stutzerimonas</taxon>
    </lineage>
</organism>
<dbReference type="EMBL" id="JAMYBS010000003">
    <property type="protein sequence ID" value="MCO7543848.1"/>
    <property type="molecule type" value="Genomic_DNA"/>
</dbReference>
<evidence type="ECO:0000313" key="1">
    <source>
        <dbReference type="EMBL" id="MCO7543848.1"/>
    </source>
</evidence>
<comment type="caution">
    <text evidence="1">The sequence shown here is derived from an EMBL/GenBank/DDBJ whole genome shotgun (WGS) entry which is preliminary data.</text>
</comment>
<proteinExistence type="predicted"/>
<reference evidence="1" key="1">
    <citation type="submission" date="2022-06" db="EMBL/GenBank/DDBJ databases">
        <title>Detection of beta-lactamases in bacteria of animal origin.</title>
        <authorList>
            <person name="Mlynarcik P."/>
            <person name="Zdarska V."/>
            <person name="Chudobova H."/>
            <person name="Prochazkova P."/>
            <person name="Hricova K."/>
            <person name="Mezerova K."/>
            <person name="Bardon J."/>
            <person name="Dolejska M."/>
            <person name="Sukkar I."/>
            <person name="Kolar M."/>
        </authorList>
    </citation>
    <scope>NUCLEOTIDE SEQUENCE</scope>
    <source>
        <strain evidence="1">S 300-3</strain>
    </source>
</reference>
<sequence>MTTELAGRKIIEFPLLTRKRELLLFAQLVARSADKLRAQAVELSGYLLIRLITVLTRLLAGSFFACNIPQSR</sequence>
<accession>A0AA41WJW5</accession>
<evidence type="ECO:0000313" key="2">
    <source>
        <dbReference type="Proteomes" id="UP001165292"/>
    </source>
</evidence>
<dbReference type="Proteomes" id="UP001165292">
    <property type="component" value="Unassembled WGS sequence"/>
</dbReference>